<name>A0A0F9WVC7_9ZZZZ</name>
<comment type="caution">
    <text evidence="1">The sequence shown here is derived from an EMBL/GenBank/DDBJ whole genome shotgun (WGS) entry which is preliminary data.</text>
</comment>
<organism evidence="1">
    <name type="scientific">marine sediment metagenome</name>
    <dbReference type="NCBI Taxonomy" id="412755"/>
    <lineage>
        <taxon>unclassified sequences</taxon>
        <taxon>metagenomes</taxon>
        <taxon>ecological metagenomes</taxon>
    </lineage>
</organism>
<sequence>MMEMMNGSMMSGPMSAWMIIGCGVLFLLVLALLLLGAVALIKYLRQPR</sequence>
<proteinExistence type="predicted"/>
<accession>A0A0F9WVC7</accession>
<protein>
    <submittedName>
        <fullName evidence="1">Uncharacterized protein</fullName>
    </submittedName>
</protein>
<dbReference type="AlphaFoldDB" id="A0A0F9WVC7"/>
<gene>
    <name evidence="1" type="ORF">LCGC14_0305370</name>
</gene>
<dbReference type="EMBL" id="LAZR01000194">
    <property type="protein sequence ID" value="KKN82868.1"/>
    <property type="molecule type" value="Genomic_DNA"/>
</dbReference>
<reference evidence="1" key="1">
    <citation type="journal article" date="2015" name="Nature">
        <title>Complex archaea that bridge the gap between prokaryotes and eukaryotes.</title>
        <authorList>
            <person name="Spang A."/>
            <person name="Saw J.H."/>
            <person name="Jorgensen S.L."/>
            <person name="Zaremba-Niedzwiedzka K."/>
            <person name="Martijn J."/>
            <person name="Lind A.E."/>
            <person name="van Eijk R."/>
            <person name="Schleper C."/>
            <person name="Guy L."/>
            <person name="Ettema T.J."/>
        </authorList>
    </citation>
    <scope>NUCLEOTIDE SEQUENCE</scope>
</reference>
<evidence type="ECO:0000313" key="1">
    <source>
        <dbReference type="EMBL" id="KKN82868.1"/>
    </source>
</evidence>